<dbReference type="HOGENOM" id="CLU_2491619_0_0_9"/>
<feature type="compositionally biased region" description="Basic and acidic residues" evidence="1">
    <location>
        <begin position="71"/>
        <end position="86"/>
    </location>
</feature>
<dbReference type="EMBL" id="ABYU02000014">
    <property type="protein sequence ID" value="EEX21964.1"/>
    <property type="molecule type" value="Genomic_DNA"/>
</dbReference>
<evidence type="ECO:0000313" key="3">
    <source>
        <dbReference type="Proteomes" id="UP000003755"/>
    </source>
</evidence>
<reference evidence="2" key="1">
    <citation type="submission" date="2009-09" db="EMBL/GenBank/DDBJ databases">
        <authorList>
            <person name="Weinstock G."/>
            <person name="Sodergren E."/>
            <person name="Clifton S."/>
            <person name="Fulton L."/>
            <person name="Fulton B."/>
            <person name="Courtney L."/>
            <person name="Fronick C."/>
            <person name="Harrison M."/>
            <person name="Strong C."/>
            <person name="Farmer C."/>
            <person name="Delahaunty K."/>
            <person name="Markovic C."/>
            <person name="Hall O."/>
            <person name="Minx P."/>
            <person name="Tomlinson C."/>
            <person name="Mitreva M."/>
            <person name="Nelson J."/>
            <person name="Hou S."/>
            <person name="Wollam A."/>
            <person name="Pepin K.H."/>
            <person name="Johnson M."/>
            <person name="Bhonagiri V."/>
            <person name="Nash W.E."/>
            <person name="Warren W."/>
            <person name="Chinwalla A."/>
            <person name="Mardis E.R."/>
            <person name="Wilson R.K."/>
        </authorList>
    </citation>
    <scope>NUCLEOTIDE SEQUENCE [LARGE SCALE GENOMIC DNA]</scope>
    <source>
        <strain evidence="2">DSM 20583</strain>
    </source>
</reference>
<dbReference type="Proteomes" id="UP000003755">
    <property type="component" value="Unassembled WGS sequence"/>
</dbReference>
<feature type="region of interest" description="Disordered" evidence="1">
    <location>
        <begin position="64"/>
        <end position="86"/>
    </location>
</feature>
<protein>
    <submittedName>
        <fullName evidence="2">Uncharacterized protein</fullName>
    </submittedName>
</protein>
<sequence>MRVLTTRLRWGVLYRFRMVKPPFCAWCSLTNRRKTGCKAELFLKNPKKYFEGFLSGVSRMAGFGEGTPQQDSRRGKMSDKRILVLR</sequence>
<dbReference type="AlphaFoldDB" id="C9L7F8"/>
<keyword evidence="3" id="KW-1185">Reference proteome</keyword>
<proteinExistence type="predicted"/>
<accession>C9L7F8</accession>
<gene>
    <name evidence="2" type="ORF">BLAHAN_05325</name>
</gene>
<organism evidence="2 3">
    <name type="scientific">Blautia hansenii DSM 20583</name>
    <dbReference type="NCBI Taxonomy" id="537007"/>
    <lineage>
        <taxon>Bacteria</taxon>
        <taxon>Bacillati</taxon>
        <taxon>Bacillota</taxon>
        <taxon>Clostridia</taxon>
        <taxon>Lachnospirales</taxon>
        <taxon>Lachnospiraceae</taxon>
        <taxon>Blautia</taxon>
    </lineage>
</organism>
<name>C9L7F8_BLAHA</name>
<evidence type="ECO:0000256" key="1">
    <source>
        <dbReference type="SAM" id="MobiDB-lite"/>
    </source>
</evidence>
<comment type="caution">
    <text evidence="2">The sequence shown here is derived from an EMBL/GenBank/DDBJ whole genome shotgun (WGS) entry which is preliminary data.</text>
</comment>
<dbReference type="STRING" id="537007.BLAHAN_05325"/>
<evidence type="ECO:0000313" key="2">
    <source>
        <dbReference type="EMBL" id="EEX21964.1"/>
    </source>
</evidence>